<gene>
    <name evidence="3" type="ORF">SAY87_024871</name>
</gene>
<feature type="compositionally biased region" description="Polar residues" evidence="2">
    <location>
        <begin position="70"/>
        <end position="81"/>
    </location>
</feature>
<accession>A0AAN7GCQ7</accession>
<dbReference type="AlphaFoldDB" id="A0AAN7GCQ7"/>
<dbReference type="EMBL" id="JAXIOK010000024">
    <property type="protein sequence ID" value="KAK4741283.1"/>
    <property type="molecule type" value="Genomic_DNA"/>
</dbReference>
<dbReference type="PANTHER" id="PTHR35761">
    <property type="entry name" value="ATR INTERACTING PROTEIN"/>
    <property type="match status" value="1"/>
</dbReference>
<sequence>MATGGEIFEDWDADFLDQVIRVEERALSLSASSSQLPPPPQPSRPSFVPSSGHFPSQQPPPTQALPRQTRLYSRPSSSYHTAQPLPLPKSYSPPRELVQRHVDDGQPSSRQSPDGGASVILTPPSRVASVPDLVQGLEYERLKRELKRISEQLASSEKERDELRKEVKKERDQFYRAHKAVGIQTENAAEANGHQNLSVKLLSIWSPFSDHKDGGDGTLKDLGCPGHPQSLSTPDASKVMDGMAELESLLEPLIDLCCLDNAIIFSRALRVMHLLLKHLSYMEQKPKSRDNIKIEGNLRGDDIARVDGLNIANSEFPLSMNIIETSSVLDALIGFGSSIVGSRLWHGQWNHGRILTSSSTDLLPLFELMHRIIKKNREEDIRLEAVCIMNLILMRSSAYNEREKFCSQMVLETVSELLKKECGSHLQIQALHLLFLLLNCPQILDKFCSNSKDQANPLSVNMVLHGVAGCIGSCGSAIDDLQLRRKAIILLAFLGSSGTAGFEILKNHQLPKEANFFMLILQAMLFELDAEAIASSESPEITKERTLIMREGLILLNSLVSNPQYASTCLRVLTDSRDMASLTMDVANRMSQRIPRSVQVKSTGRQIGEPEVVGLAITFRKRVYAYLGDMQGD</sequence>
<organism evidence="3 4">
    <name type="scientific">Trapa incisa</name>
    <dbReference type="NCBI Taxonomy" id="236973"/>
    <lineage>
        <taxon>Eukaryota</taxon>
        <taxon>Viridiplantae</taxon>
        <taxon>Streptophyta</taxon>
        <taxon>Embryophyta</taxon>
        <taxon>Tracheophyta</taxon>
        <taxon>Spermatophyta</taxon>
        <taxon>Magnoliopsida</taxon>
        <taxon>eudicotyledons</taxon>
        <taxon>Gunneridae</taxon>
        <taxon>Pentapetalae</taxon>
        <taxon>rosids</taxon>
        <taxon>malvids</taxon>
        <taxon>Myrtales</taxon>
        <taxon>Lythraceae</taxon>
        <taxon>Trapa</taxon>
    </lineage>
</organism>
<dbReference type="GO" id="GO:0006974">
    <property type="term" value="P:DNA damage response"/>
    <property type="evidence" value="ECO:0007669"/>
    <property type="project" value="InterPro"/>
</dbReference>
<keyword evidence="1" id="KW-0175">Coiled coil</keyword>
<comment type="caution">
    <text evidence="3">The sequence shown here is derived from an EMBL/GenBank/DDBJ whole genome shotgun (WGS) entry which is preliminary data.</text>
</comment>
<feature type="region of interest" description="Disordered" evidence="2">
    <location>
        <begin position="29"/>
        <end position="124"/>
    </location>
</feature>
<evidence type="ECO:0000313" key="3">
    <source>
        <dbReference type="EMBL" id="KAK4741283.1"/>
    </source>
</evidence>
<dbReference type="SUPFAM" id="SSF48371">
    <property type="entry name" value="ARM repeat"/>
    <property type="match status" value="1"/>
</dbReference>
<dbReference type="InterPro" id="IPR016024">
    <property type="entry name" value="ARM-type_fold"/>
</dbReference>
<proteinExistence type="predicted"/>
<dbReference type="PANTHER" id="PTHR35761:SF1">
    <property type="entry name" value="PROTEIN SENSITIVE TO UV 2"/>
    <property type="match status" value="1"/>
</dbReference>
<keyword evidence="4" id="KW-1185">Reference proteome</keyword>
<reference evidence="3 4" key="1">
    <citation type="journal article" date="2023" name="Hortic Res">
        <title>Pangenome of water caltrop reveals structural variations and asymmetric subgenome divergence after allopolyploidization.</title>
        <authorList>
            <person name="Zhang X."/>
            <person name="Chen Y."/>
            <person name="Wang L."/>
            <person name="Yuan Y."/>
            <person name="Fang M."/>
            <person name="Shi L."/>
            <person name="Lu R."/>
            <person name="Comes H.P."/>
            <person name="Ma Y."/>
            <person name="Chen Y."/>
            <person name="Huang G."/>
            <person name="Zhou Y."/>
            <person name="Zheng Z."/>
            <person name="Qiu Y."/>
        </authorList>
    </citation>
    <scope>NUCLEOTIDE SEQUENCE [LARGE SCALE GENOMIC DNA]</scope>
    <source>
        <tissue evidence="3">Roots</tissue>
    </source>
</reference>
<name>A0AAN7GCQ7_9MYRT</name>
<protein>
    <submittedName>
        <fullName evidence="3">Uncharacterized protein</fullName>
    </submittedName>
</protein>
<dbReference type="Proteomes" id="UP001345219">
    <property type="component" value="Chromosome 19"/>
</dbReference>
<dbReference type="InterPro" id="IPR044952">
    <property type="entry name" value="SUV2"/>
</dbReference>
<feature type="coiled-coil region" evidence="1">
    <location>
        <begin position="139"/>
        <end position="173"/>
    </location>
</feature>
<evidence type="ECO:0000313" key="4">
    <source>
        <dbReference type="Proteomes" id="UP001345219"/>
    </source>
</evidence>
<evidence type="ECO:0000256" key="2">
    <source>
        <dbReference type="SAM" id="MobiDB-lite"/>
    </source>
</evidence>
<evidence type="ECO:0000256" key="1">
    <source>
        <dbReference type="SAM" id="Coils"/>
    </source>
</evidence>